<dbReference type="Pfam" id="PF00155">
    <property type="entry name" value="Aminotran_1_2"/>
    <property type="match status" value="1"/>
</dbReference>
<dbReference type="InterPro" id="IPR015421">
    <property type="entry name" value="PyrdxlP-dep_Trfase_major"/>
</dbReference>
<dbReference type="EMBL" id="CP039247">
    <property type="protein sequence ID" value="QCB27474.1"/>
    <property type="molecule type" value="Genomic_DNA"/>
</dbReference>
<evidence type="ECO:0000313" key="7">
    <source>
        <dbReference type="EMBL" id="QCB27474.1"/>
    </source>
</evidence>
<dbReference type="CDD" id="cd00609">
    <property type="entry name" value="AAT_like"/>
    <property type="match status" value="1"/>
</dbReference>
<dbReference type="SUPFAM" id="SSF53383">
    <property type="entry name" value="PLP-dependent transferases"/>
    <property type="match status" value="1"/>
</dbReference>
<dbReference type="GO" id="GO:0008483">
    <property type="term" value="F:transaminase activity"/>
    <property type="evidence" value="ECO:0007669"/>
    <property type="project" value="UniProtKB-KW"/>
</dbReference>
<dbReference type="InterPro" id="IPR004839">
    <property type="entry name" value="Aminotransferase_I/II_large"/>
</dbReference>
<keyword evidence="2 7" id="KW-0032">Aminotransferase</keyword>
<keyword evidence="4 5" id="KW-0663">Pyridoxal phosphate</keyword>
<dbReference type="InterPro" id="IPR015422">
    <property type="entry name" value="PyrdxlP-dep_Trfase_small"/>
</dbReference>
<dbReference type="InterPro" id="IPR015424">
    <property type="entry name" value="PyrdxlP-dep_Trfase"/>
</dbReference>
<dbReference type="AlphaFoldDB" id="A0A4P7QFA4"/>
<protein>
    <submittedName>
        <fullName evidence="7">Phenylalanine aminotransferase</fullName>
        <ecNumber evidence="7">2.6.1.-</ecNumber>
    </submittedName>
</protein>
<dbReference type="InterPro" id="IPR050106">
    <property type="entry name" value="HistidinolP_aminotransfase"/>
</dbReference>
<evidence type="ECO:0000313" key="8">
    <source>
        <dbReference type="Proteomes" id="UP000296352"/>
    </source>
</evidence>
<evidence type="ECO:0000256" key="4">
    <source>
        <dbReference type="ARBA" id="ARBA00022898"/>
    </source>
</evidence>
<name>A0A4P7QFA4_9CORY</name>
<dbReference type="PANTHER" id="PTHR43643">
    <property type="entry name" value="HISTIDINOL-PHOSPHATE AMINOTRANSFERASE 2"/>
    <property type="match status" value="1"/>
</dbReference>
<keyword evidence="8" id="KW-1185">Reference proteome</keyword>
<dbReference type="EC" id="2.6.1.-" evidence="7"/>
<evidence type="ECO:0000256" key="5">
    <source>
        <dbReference type="RuleBase" id="RU003693"/>
    </source>
</evidence>
<comment type="cofactor">
    <cofactor evidence="1 5">
        <name>pyridoxal 5'-phosphate</name>
        <dbReference type="ChEBI" id="CHEBI:597326"/>
    </cofactor>
</comment>
<evidence type="ECO:0000256" key="2">
    <source>
        <dbReference type="ARBA" id="ARBA00022576"/>
    </source>
</evidence>
<dbReference type="GO" id="GO:0030170">
    <property type="term" value="F:pyridoxal phosphate binding"/>
    <property type="evidence" value="ECO:0007669"/>
    <property type="project" value="InterPro"/>
</dbReference>
<dbReference type="Proteomes" id="UP000296352">
    <property type="component" value="Chromosome"/>
</dbReference>
<comment type="similarity">
    <text evidence="5">Belongs to the class-II pyridoxal-phosphate-dependent aminotransferase family.</text>
</comment>
<organism evidence="7 8">
    <name type="scientific">Corynebacterium endometrii</name>
    <dbReference type="NCBI Taxonomy" id="2488819"/>
    <lineage>
        <taxon>Bacteria</taxon>
        <taxon>Bacillati</taxon>
        <taxon>Actinomycetota</taxon>
        <taxon>Actinomycetes</taxon>
        <taxon>Mycobacteriales</taxon>
        <taxon>Corynebacteriaceae</taxon>
        <taxon>Corynebacterium</taxon>
    </lineage>
</organism>
<dbReference type="PANTHER" id="PTHR43643:SF3">
    <property type="entry name" value="HISTIDINOL-PHOSPHATE AMINOTRANSFERASE"/>
    <property type="match status" value="1"/>
</dbReference>
<dbReference type="InterPro" id="IPR024892">
    <property type="entry name" value="ArAT"/>
</dbReference>
<dbReference type="Gene3D" id="3.90.1150.10">
    <property type="entry name" value="Aspartate Aminotransferase, domain 1"/>
    <property type="match status" value="1"/>
</dbReference>
<dbReference type="NCBIfam" id="NF002878">
    <property type="entry name" value="PRK03321.1"/>
    <property type="match status" value="1"/>
</dbReference>
<feature type="domain" description="Aminotransferase class I/classII large" evidence="6">
    <location>
        <begin position="39"/>
        <end position="362"/>
    </location>
</feature>
<reference evidence="7 8" key="1">
    <citation type="submission" date="2019-04" db="EMBL/GenBank/DDBJ databases">
        <title>Corynebacterium endometrii sp. nov., isolated from the uterus of a cow with endometritis.</title>
        <authorList>
            <person name="Ballas P."/>
            <person name="Ruckert C."/>
            <person name="Wagener K."/>
            <person name="Drillich M."/>
            <person name="Kaempfer P."/>
            <person name="Busse H.-J."/>
            <person name="Ehling-Schulz M."/>
        </authorList>
    </citation>
    <scope>NUCLEOTIDE SEQUENCE [LARGE SCALE GENOMIC DNA]</scope>
    <source>
        <strain evidence="7 8">LMM-1653</strain>
    </source>
</reference>
<gene>
    <name evidence="7" type="primary">pat</name>
    <name evidence="7" type="ORF">CENDO_00825</name>
</gene>
<dbReference type="KEGG" id="cee:CENDO_00825"/>
<evidence type="ECO:0000256" key="3">
    <source>
        <dbReference type="ARBA" id="ARBA00022679"/>
    </source>
</evidence>
<accession>A0A4P7QFA4</accession>
<dbReference type="PROSITE" id="PS00599">
    <property type="entry name" value="AA_TRANSFER_CLASS_2"/>
    <property type="match status" value="1"/>
</dbReference>
<proteinExistence type="inferred from homology"/>
<dbReference type="InterPro" id="IPR001917">
    <property type="entry name" value="Aminotrans_II_pyridoxalP_BS"/>
</dbReference>
<dbReference type="Gene3D" id="3.40.640.10">
    <property type="entry name" value="Type I PLP-dependent aspartate aminotransferase-like (Major domain)"/>
    <property type="match status" value="1"/>
</dbReference>
<evidence type="ECO:0000259" key="6">
    <source>
        <dbReference type="Pfam" id="PF00155"/>
    </source>
</evidence>
<keyword evidence="3 7" id="KW-0808">Transferase</keyword>
<evidence type="ECO:0000256" key="1">
    <source>
        <dbReference type="ARBA" id="ARBA00001933"/>
    </source>
</evidence>
<sequence length="370" mass="39195">MAHVRARGRAAGAKVNPMIRPDLEQLPPYVPGARNDTALKLSSNEVSQPPLPAAAEAMAKLAAGANRYPDMFAVGIREDLAAHLGVDFDQVAVGTGSSALCQQLVQVTCLANEPAEVVFPWRSFEAYPIFARVVGATPVPVPLTAEHGVDLDGLLAAITPATKLIFVCNPNNPTGSTITAEAFDAFMAQVPAHVVVGLDEAYIEYFQGESTPLATEAIHRYQNLVGLRTFSKAYGLAGVRIGYAFGSEEIIAAMQKVAIPFGVSSVAQAGAQASLAAQDELQLRVKETVVERDRVEEALAEFGVPHSEANHVWLPAANIAAAGLGTPQELAARLAEHDVLVRAFDEGIRITVTVAEETDKLLAAWEKATA</sequence>